<dbReference type="Proteomes" id="UP000317685">
    <property type="component" value="Unassembled WGS sequence"/>
</dbReference>
<name>A0A561W204_9ACTN</name>
<dbReference type="EMBL" id="VIWZ01000001">
    <property type="protein sequence ID" value="TWG17886.1"/>
    <property type="molecule type" value="Genomic_DNA"/>
</dbReference>
<gene>
    <name evidence="1" type="ORF">FHU34_113228</name>
</gene>
<dbReference type="AlphaFoldDB" id="A0A561W204"/>
<sequence>MVGVIPEDEFAPKKAEILVTRRPRVTSRGQHGGSLLTSYRWIGGRSEWRHVKGYRQRT</sequence>
<evidence type="ECO:0000313" key="1">
    <source>
        <dbReference type="EMBL" id="TWG17886.1"/>
    </source>
</evidence>
<comment type="caution">
    <text evidence="1">The sequence shown here is derived from an EMBL/GenBank/DDBJ whole genome shotgun (WGS) entry which is preliminary data.</text>
</comment>
<organism evidence="1 2">
    <name type="scientific">Micromonospora taraxaci</name>
    <dbReference type="NCBI Taxonomy" id="1316803"/>
    <lineage>
        <taxon>Bacteria</taxon>
        <taxon>Bacillati</taxon>
        <taxon>Actinomycetota</taxon>
        <taxon>Actinomycetes</taxon>
        <taxon>Micromonosporales</taxon>
        <taxon>Micromonosporaceae</taxon>
        <taxon>Micromonospora</taxon>
    </lineage>
</organism>
<accession>A0A561W204</accession>
<reference evidence="1 2" key="1">
    <citation type="submission" date="2019-06" db="EMBL/GenBank/DDBJ databases">
        <title>Sequencing the genomes of 1000 actinobacteria strains.</title>
        <authorList>
            <person name="Klenk H.-P."/>
        </authorList>
    </citation>
    <scope>NUCLEOTIDE SEQUENCE [LARGE SCALE GENOMIC DNA]</scope>
    <source>
        <strain evidence="1 2">DSM 45885</strain>
    </source>
</reference>
<keyword evidence="2" id="KW-1185">Reference proteome</keyword>
<protein>
    <submittedName>
        <fullName evidence="1">Uncharacterized protein</fullName>
    </submittedName>
</protein>
<evidence type="ECO:0000313" key="2">
    <source>
        <dbReference type="Proteomes" id="UP000317685"/>
    </source>
</evidence>
<proteinExistence type="predicted"/>